<organism evidence="1 2">
    <name type="scientific">Marchantia polymorpha</name>
    <name type="common">Common liverwort</name>
    <name type="synonym">Marchantia aquatica</name>
    <dbReference type="NCBI Taxonomy" id="3197"/>
    <lineage>
        <taxon>Eukaryota</taxon>
        <taxon>Viridiplantae</taxon>
        <taxon>Streptophyta</taxon>
        <taxon>Embryophyta</taxon>
        <taxon>Marchantiophyta</taxon>
        <taxon>Marchantiopsida</taxon>
        <taxon>Marchantiidae</taxon>
        <taxon>Marchantiales</taxon>
        <taxon>Marchantiaceae</taxon>
        <taxon>Marchantia</taxon>
    </lineage>
</organism>
<sequence>MRAVVITLRIETVSYPIRRAEFLSILIPCTPSSSSRARATCYFTFLPLDFCAYCELMITRAREPERERERVCFRAWMRTSTPRRTPWYFPNPILLVLLWRPRSILPSLLKLTPNAISWRFTSFRLFLPLFTRASRSRFWCPSPPVAAALVSEPEPSIHRTHVALTSARACV</sequence>
<dbReference type="Proteomes" id="UP000244005">
    <property type="component" value="Unassembled WGS sequence"/>
</dbReference>
<accession>A0A2R6XWP0</accession>
<dbReference type="EMBL" id="KZ772673">
    <property type="protein sequence ID" value="PTQ50516.1"/>
    <property type="molecule type" value="Genomic_DNA"/>
</dbReference>
<proteinExistence type="predicted"/>
<evidence type="ECO:0000313" key="1">
    <source>
        <dbReference type="EMBL" id="PTQ50516.1"/>
    </source>
</evidence>
<name>A0A2R6XWP0_MARPO</name>
<dbReference type="Gramene" id="Mp1g21300.1">
    <property type="protein sequence ID" value="Mp1g21300.1.cds1"/>
    <property type="gene ID" value="Mp1g21300"/>
</dbReference>
<evidence type="ECO:0000313" key="2">
    <source>
        <dbReference type="Proteomes" id="UP000244005"/>
    </source>
</evidence>
<protein>
    <submittedName>
        <fullName evidence="1">Uncharacterized protein</fullName>
    </submittedName>
</protein>
<gene>
    <name evidence="1" type="ORF">MARPO_0001s0465</name>
</gene>
<dbReference type="AlphaFoldDB" id="A0A2R6XWP0"/>
<reference evidence="2" key="1">
    <citation type="journal article" date="2017" name="Cell">
        <title>Insights into land plant evolution garnered from the Marchantia polymorpha genome.</title>
        <authorList>
            <person name="Bowman J.L."/>
            <person name="Kohchi T."/>
            <person name="Yamato K.T."/>
            <person name="Jenkins J."/>
            <person name="Shu S."/>
            <person name="Ishizaki K."/>
            <person name="Yamaoka S."/>
            <person name="Nishihama R."/>
            <person name="Nakamura Y."/>
            <person name="Berger F."/>
            <person name="Adam C."/>
            <person name="Aki S.S."/>
            <person name="Althoff F."/>
            <person name="Araki T."/>
            <person name="Arteaga-Vazquez M.A."/>
            <person name="Balasubrmanian S."/>
            <person name="Barry K."/>
            <person name="Bauer D."/>
            <person name="Boehm C.R."/>
            <person name="Briginshaw L."/>
            <person name="Caballero-Perez J."/>
            <person name="Catarino B."/>
            <person name="Chen F."/>
            <person name="Chiyoda S."/>
            <person name="Chovatia M."/>
            <person name="Davies K.M."/>
            <person name="Delmans M."/>
            <person name="Demura T."/>
            <person name="Dierschke T."/>
            <person name="Dolan L."/>
            <person name="Dorantes-Acosta A.E."/>
            <person name="Eklund D.M."/>
            <person name="Florent S.N."/>
            <person name="Flores-Sandoval E."/>
            <person name="Fujiyama A."/>
            <person name="Fukuzawa H."/>
            <person name="Galik B."/>
            <person name="Grimanelli D."/>
            <person name="Grimwood J."/>
            <person name="Grossniklaus U."/>
            <person name="Hamada T."/>
            <person name="Haseloff J."/>
            <person name="Hetherington A.J."/>
            <person name="Higo A."/>
            <person name="Hirakawa Y."/>
            <person name="Hundley H.N."/>
            <person name="Ikeda Y."/>
            <person name="Inoue K."/>
            <person name="Inoue S.I."/>
            <person name="Ishida S."/>
            <person name="Jia Q."/>
            <person name="Kakita M."/>
            <person name="Kanazawa T."/>
            <person name="Kawai Y."/>
            <person name="Kawashima T."/>
            <person name="Kennedy M."/>
            <person name="Kinose K."/>
            <person name="Kinoshita T."/>
            <person name="Kohara Y."/>
            <person name="Koide E."/>
            <person name="Komatsu K."/>
            <person name="Kopischke S."/>
            <person name="Kubo M."/>
            <person name="Kyozuka J."/>
            <person name="Lagercrantz U."/>
            <person name="Lin S.S."/>
            <person name="Lindquist E."/>
            <person name="Lipzen A.M."/>
            <person name="Lu C.W."/>
            <person name="De Luna E."/>
            <person name="Martienssen R.A."/>
            <person name="Minamino N."/>
            <person name="Mizutani M."/>
            <person name="Mizutani M."/>
            <person name="Mochizuki N."/>
            <person name="Monte I."/>
            <person name="Mosher R."/>
            <person name="Nagasaki H."/>
            <person name="Nakagami H."/>
            <person name="Naramoto S."/>
            <person name="Nishitani K."/>
            <person name="Ohtani M."/>
            <person name="Okamoto T."/>
            <person name="Okumura M."/>
            <person name="Phillips J."/>
            <person name="Pollak B."/>
            <person name="Reinders A."/>
            <person name="Rovekamp M."/>
            <person name="Sano R."/>
            <person name="Sawa S."/>
            <person name="Schmid M.W."/>
            <person name="Shirakawa M."/>
            <person name="Solano R."/>
            <person name="Spunde A."/>
            <person name="Suetsugu N."/>
            <person name="Sugano S."/>
            <person name="Sugiyama A."/>
            <person name="Sun R."/>
            <person name="Suzuki Y."/>
            <person name="Takenaka M."/>
            <person name="Takezawa D."/>
            <person name="Tomogane H."/>
            <person name="Tsuzuki M."/>
            <person name="Ueda T."/>
            <person name="Umeda M."/>
            <person name="Ward J.M."/>
            <person name="Watanabe Y."/>
            <person name="Yazaki K."/>
            <person name="Yokoyama R."/>
            <person name="Yoshitake Y."/>
            <person name="Yotsui I."/>
            <person name="Zachgo S."/>
            <person name="Schmutz J."/>
        </authorList>
    </citation>
    <scope>NUCLEOTIDE SEQUENCE [LARGE SCALE GENOMIC DNA]</scope>
    <source>
        <strain evidence="2">Tak-1</strain>
    </source>
</reference>
<keyword evidence="2" id="KW-1185">Reference proteome</keyword>